<dbReference type="CDD" id="cd07067">
    <property type="entry name" value="HP_PGM_like"/>
    <property type="match status" value="1"/>
</dbReference>
<dbReference type="PANTHER" id="PTHR47623">
    <property type="entry name" value="OS09G0287300 PROTEIN"/>
    <property type="match status" value="1"/>
</dbReference>
<proteinExistence type="predicted"/>
<dbReference type="SUPFAM" id="SSF53254">
    <property type="entry name" value="Phosphoglycerate mutase-like"/>
    <property type="match status" value="1"/>
</dbReference>
<organism evidence="1 2">
    <name type="scientific">Marinibaculum pumilum</name>
    <dbReference type="NCBI Taxonomy" id="1766165"/>
    <lineage>
        <taxon>Bacteria</taxon>
        <taxon>Pseudomonadati</taxon>
        <taxon>Pseudomonadota</taxon>
        <taxon>Alphaproteobacteria</taxon>
        <taxon>Rhodospirillales</taxon>
        <taxon>Rhodospirillaceae</taxon>
        <taxon>Marinibaculum</taxon>
    </lineage>
</organism>
<protein>
    <submittedName>
        <fullName evidence="1">SixA phosphatase family protein</fullName>
    </submittedName>
</protein>
<dbReference type="Proteomes" id="UP001595528">
    <property type="component" value="Unassembled WGS sequence"/>
</dbReference>
<sequence>MRTLYLLRHAKSSWADPGLDDHDRPLNARGLDACERLVPFLRREGIAPDFVLCSTALRARATLQGIFAALPKPLTARYDPAAYLASPDELLALLRALPPGIERPMLVGHNPGLEDFAGLLAGSGPDDQLARMREKLPTGGLACLSFDFADWSALAPGSGRLNLFAVPRLLQG</sequence>
<dbReference type="Pfam" id="PF00300">
    <property type="entry name" value="His_Phos_1"/>
    <property type="match status" value="1"/>
</dbReference>
<dbReference type="InterPro" id="IPR029033">
    <property type="entry name" value="His_PPase_superfam"/>
</dbReference>
<dbReference type="RefSeq" id="WP_379898708.1">
    <property type="nucleotide sequence ID" value="NZ_JBHRTR010000015.1"/>
</dbReference>
<name>A0ABV7KWM2_9PROT</name>
<evidence type="ECO:0000313" key="1">
    <source>
        <dbReference type="EMBL" id="MFC3226646.1"/>
    </source>
</evidence>
<gene>
    <name evidence="1" type="ORF">ACFOGJ_05350</name>
</gene>
<dbReference type="SMART" id="SM00855">
    <property type="entry name" value="PGAM"/>
    <property type="match status" value="1"/>
</dbReference>
<dbReference type="EMBL" id="JBHRTR010000015">
    <property type="protein sequence ID" value="MFC3226646.1"/>
    <property type="molecule type" value="Genomic_DNA"/>
</dbReference>
<accession>A0ABV7KWM2</accession>
<keyword evidence="2" id="KW-1185">Reference proteome</keyword>
<dbReference type="PANTHER" id="PTHR47623:SF1">
    <property type="entry name" value="OS09G0287300 PROTEIN"/>
    <property type="match status" value="1"/>
</dbReference>
<dbReference type="InterPro" id="IPR013078">
    <property type="entry name" value="His_Pase_superF_clade-1"/>
</dbReference>
<comment type="caution">
    <text evidence="1">The sequence shown here is derived from an EMBL/GenBank/DDBJ whole genome shotgun (WGS) entry which is preliminary data.</text>
</comment>
<reference evidence="2" key="1">
    <citation type="journal article" date="2019" name="Int. J. Syst. Evol. Microbiol.">
        <title>The Global Catalogue of Microorganisms (GCM) 10K type strain sequencing project: providing services to taxonomists for standard genome sequencing and annotation.</title>
        <authorList>
            <consortium name="The Broad Institute Genomics Platform"/>
            <consortium name="The Broad Institute Genome Sequencing Center for Infectious Disease"/>
            <person name="Wu L."/>
            <person name="Ma J."/>
        </authorList>
    </citation>
    <scope>NUCLEOTIDE SEQUENCE [LARGE SCALE GENOMIC DNA]</scope>
    <source>
        <strain evidence="2">KCTC 42964</strain>
    </source>
</reference>
<dbReference type="Gene3D" id="3.40.50.1240">
    <property type="entry name" value="Phosphoglycerate mutase-like"/>
    <property type="match status" value="1"/>
</dbReference>
<evidence type="ECO:0000313" key="2">
    <source>
        <dbReference type="Proteomes" id="UP001595528"/>
    </source>
</evidence>